<dbReference type="RefSeq" id="WP_106117240.1">
    <property type="nucleotide sequence ID" value="NZ_CP065202.1"/>
</dbReference>
<dbReference type="Proteomes" id="UP000594467">
    <property type="component" value="Chromosome"/>
</dbReference>
<protein>
    <submittedName>
        <fullName evidence="1">Phage tail protein</fullName>
    </submittedName>
</protein>
<dbReference type="Pfam" id="PF09684">
    <property type="entry name" value="Tail_P2_I"/>
    <property type="match status" value="1"/>
</dbReference>
<dbReference type="AlphaFoldDB" id="A0A9Q6VLP2"/>
<evidence type="ECO:0000313" key="2">
    <source>
        <dbReference type="Proteomes" id="UP000594467"/>
    </source>
</evidence>
<accession>A0A9Q6VLP2</accession>
<proteinExistence type="predicted"/>
<sequence length="205" mass="24083">MLKLRLPFWLDGPELAKLKAAAQSWWEKVEGWMRWPLLQLDAETCHLSVLDMLAWQRDITRFRTEKEALYRSRVKYAFINAVDGGSTAGLKRIFERLGVGYVEIVERQPDRDWDVIELRLSESQLSKNPELLRVIAQQYGRTCRRYEFVNFSPLTLQMQTVEFNDDQQTFGASILAEEQTQLDELNRSVARAYYFTHVELPEYLG</sequence>
<dbReference type="InterPro" id="IPR006521">
    <property type="entry name" value="Tail_protein_I"/>
</dbReference>
<name>A0A9Q6VLP2_PSEFR</name>
<organism evidence="1 2">
    <name type="scientific">Pseudomonas fragi</name>
    <dbReference type="NCBI Taxonomy" id="296"/>
    <lineage>
        <taxon>Bacteria</taxon>
        <taxon>Pseudomonadati</taxon>
        <taxon>Pseudomonadota</taxon>
        <taxon>Gammaproteobacteria</taxon>
        <taxon>Pseudomonadales</taxon>
        <taxon>Pseudomonadaceae</taxon>
        <taxon>Pseudomonas</taxon>
    </lineage>
</organism>
<gene>
    <name evidence="1" type="ORF">I5R27_02035</name>
</gene>
<dbReference type="EMBL" id="CP065202">
    <property type="protein sequence ID" value="QPL31925.1"/>
    <property type="molecule type" value="Genomic_DNA"/>
</dbReference>
<reference evidence="1 2" key="1">
    <citation type="submission" date="2020-11" db="EMBL/GenBank/DDBJ databases">
        <title>The Complete Genome of Pseudomonas fragi A13BB.</title>
        <authorList>
            <person name="Awolope O.K."/>
            <person name="O'Driscoll N.H."/>
            <person name="Di Salvo A."/>
            <person name="Lamb A.J."/>
        </authorList>
    </citation>
    <scope>NUCLEOTIDE SEQUENCE [LARGE SCALE GENOMIC DNA]</scope>
    <source>
        <strain evidence="1 2">A13BB</strain>
    </source>
</reference>
<evidence type="ECO:0000313" key="1">
    <source>
        <dbReference type="EMBL" id="QPL31925.1"/>
    </source>
</evidence>